<dbReference type="InterPro" id="IPR010536">
    <property type="entry name" value="RGM_N"/>
</dbReference>
<keyword evidence="4" id="KW-0336">GPI-anchor</keyword>
<organism evidence="12 13">
    <name type="scientific">Meloidogyne enterolobii</name>
    <name type="common">Root-knot nematode worm</name>
    <name type="synonym">Meloidogyne mayaguensis</name>
    <dbReference type="NCBI Taxonomy" id="390850"/>
    <lineage>
        <taxon>Eukaryota</taxon>
        <taxon>Metazoa</taxon>
        <taxon>Ecdysozoa</taxon>
        <taxon>Nematoda</taxon>
        <taxon>Chromadorea</taxon>
        <taxon>Rhabditida</taxon>
        <taxon>Tylenchina</taxon>
        <taxon>Tylenchomorpha</taxon>
        <taxon>Tylenchoidea</taxon>
        <taxon>Meloidogynidae</taxon>
        <taxon>Meloidogyninae</taxon>
        <taxon>Meloidogyne</taxon>
    </lineage>
</organism>
<dbReference type="Proteomes" id="UP000580250">
    <property type="component" value="Unassembled WGS sequence"/>
</dbReference>
<evidence type="ECO:0000313" key="13">
    <source>
        <dbReference type="Proteomes" id="UP000580250"/>
    </source>
</evidence>
<evidence type="ECO:0000313" key="12">
    <source>
        <dbReference type="EMBL" id="CAD2171110.1"/>
    </source>
</evidence>
<proteinExistence type="inferred from homology"/>
<comment type="similarity">
    <text evidence="2">Belongs to the repulsive guidance molecule (RGM) family.</text>
</comment>
<evidence type="ECO:0000256" key="5">
    <source>
        <dbReference type="ARBA" id="ARBA00022729"/>
    </source>
</evidence>
<evidence type="ECO:0000256" key="6">
    <source>
        <dbReference type="ARBA" id="ARBA00023136"/>
    </source>
</evidence>
<gene>
    <name evidence="12" type="ORF">MENT_LOCUS22549</name>
</gene>
<dbReference type="OrthoDB" id="10013795at2759"/>
<keyword evidence="3" id="KW-1003">Cell membrane</keyword>
<dbReference type="PANTHER" id="PTHR31428:SF6">
    <property type="entry name" value="REPULSIVE GUIDANCE MOLECULE B HOMOLOG DRAG-1"/>
    <property type="match status" value="1"/>
</dbReference>
<evidence type="ECO:0000256" key="3">
    <source>
        <dbReference type="ARBA" id="ARBA00022475"/>
    </source>
</evidence>
<keyword evidence="5 9" id="KW-0732">Signal</keyword>
<keyword evidence="7" id="KW-0325">Glycoprotein</keyword>
<dbReference type="Gene3D" id="3.40.1000.10">
    <property type="entry name" value="Mog1/PsbP, alpha/beta/alpha sandwich"/>
    <property type="match status" value="1"/>
</dbReference>
<dbReference type="GO" id="GO:0015026">
    <property type="term" value="F:coreceptor activity"/>
    <property type="evidence" value="ECO:0007669"/>
    <property type="project" value="TreeGrafter"/>
</dbReference>
<dbReference type="InterPro" id="IPR040287">
    <property type="entry name" value="RGM"/>
</dbReference>
<evidence type="ECO:0000256" key="8">
    <source>
        <dbReference type="ARBA" id="ARBA00023288"/>
    </source>
</evidence>
<evidence type="ECO:0000256" key="2">
    <source>
        <dbReference type="ARBA" id="ARBA00005321"/>
    </source>
</evidence>
<feature type="chain" id="PRO_5027946418" evidence="9">
    <location>
        <begin position="25"/>
        <end position="459"/>
    </location>
</feature>
<accession>A0A6V7V849</accession>
<sequence>MKLNLINYLAILIIFCDFCGQNNGEKMRRRKLRQHKVPCLVNMCTNRFTQLLEEHGTEPSSSVDYCILLKDYLNCLNDSFITCLAQLEFHSAITAANQNWRRFNCKKFEGKTISESECQFWGNEHLERRRHKRKDEYDEYENNFYDGDKPEEEMEYINSRNYDYNRKCAIFGHLHLNRFQTNVPENCAITGAYPLFDSRFLLVQVTIDELTEKFDGINGQFISKVAVIVRPREGCVPIQQIYLADAGDPGPITGTFQDGTNEIGEHPNKRSVKILVSEEGIRADVILYHLDTTVRIRKFGNKFLSVFIEASTKLLENQNDHHQICIHGCRQRNEFKGDTKIDQPCIRERSEIEERCLQQFSSLNKEWINLCIRETSIPSLGIEQLERFNSLQKTVFDLFGPTKNNSEKIESSLISSKNNFKEFNVGKEILNNLFLLNCSKQTKYFFKFSNRKVSCLIFY</sequence>
<evidence type="ECO:0000256" key="4">
    <source>
        <dbReference type="ARBA" id="ARBA00022622"/>
    </source>
</evidence>
<feature type="signal peptide" evidence="9">
    <location>
        <begin position="1"/>
        <end position="24"/>
    </location>
</feature>
<dbReference type="InterPro" id="IPR009496">
    <property type="entry name" value="RGM_C"/>
</dbReference>
<feature type="domain" description="Repulsive guidance molecule N-terminal" evidence="11">
    <location>
        <begin position="39"/>
        <end position="107"/>
    </location>
</feature>
<feature type="domain" description="Repulsive guidance molecule C-terminal" evidence="10">
    <location>
        <begin position="166"/>
        <end position="349"/>
    </location>
</feature>
<dbReference type="Pfam" id="PF06535">
    <property type="entry name" value="RGM_N"/>
    <property type="match status" value="1"/>
</dbReference>
<keyword evidence="8" id="KW-0449">Lipoprotein</keyword>
<dbReference type="PANTHER" id="PTHR31428">
    <property type="entry name" value="RGM DOMAIN FAMILY MEMBER DRAG-1"/>
    <property type="match status" value="1"/>
</dbReference>
<name>A0A6V7V849_MELEN</name>
<keyword evidence="6" id="KW-0472">Membrane</keyword>
<protein>
    <submittedName>
        <fullName evidence="12">Uncharacterized protein</fullName>
    </submittedName>
</protein>
<comment type="subcellular location">
    <subcellularLocation>
        <location evidence="1">Cell membrane</location>
        <topology evidence="1">Lipid-anchor</topology>
        <topology evidence="1">GPI-anchor</topology>
    </subcellularLocation>
</comment>
<comment type="caution">
    <text evidence="12">The sequence shown here is derived from an EMBL/GenBank/DDBJ whole genome shotgun (WGS) entry which is preliminary data.</text>
</comment>
<evidence type="ECO:0000256" key="1">
    <source>
        <dbReference type="ARBA" id="ARBA00004609"/>
    </source>
</evidence>
<dbReference type="EMBL" id="CAJEWN010000178">
    <property type="protein sequence ID" value="CAD2171110.1"/>
    <property type="molecule type" value="Genomic_DNA"/>
</dbReference>
<dbReference type="AlphaFoldDB" id="A0A6V7V849"/>
<evidence type="ECO:0000259" key="10">
    <source>
        <dbReference type="Pfam" id="PF06534"/>
    </source>
</evidence>
<evidence type="ECO:0000256" key="9">
    <source>
        <dbReference type="SAM" id="SignalP"/>
    </source>
</evidence>
<reference evidence="12 13" key="1">
    <citation type="submission" date="2020-08" db="EMBL/GenBank/DDBJ databases">
        <authorList>
            <person name="Koutsovoulos G."/>
            <person name="Danchin GJ E."/>
        </authorList>
    </citation>
    <scope>NUCLEOTIDE SEQUENCE [LARGE SCALE GENOMIC DNA]</scope>
</reference>
<dbReference type="GO" id="GO:0005886">
    <property type="term" value="C:plasma membrane"/>
    <property type="evidence" value="ECO:0007669"/>
    <property type="project" value="UniProtKB-SubCell"/>
</dbReference>
<dbReference type="Pfam" id="PF06534">
    <property type="entry name" value="RGM_C"/>
    <property type="match status" value="1"/>
</dbReference>
<dbReference type="GO" id="GO:0030509">
    <property type="term" value="P:BMP signaling pathway"/>
    <property type="evidence" value="ECO:0007669"/>
    <property type="project" value="TreeGrafter"/>
</dbReference>
<evidence type="ECO:0000256" key="7">
    <source>
        <dbReference type="ARBA" id="ARBA00023180"/>
    </source>
</evidence>
<dbReference type="GO" id="GO:0098552">
    <property type="term" value="C:side of membrane"/>
    <property type="evidence" value="ECO:0007669"/>
    <property type="project" value="UniProtKB-KW"/>
</dbReference>
<evidence type="ECO:0000259" key="11">
    <source>
        <dbReference type="Pfam" id="PF06535"/>
    </source>
</evidence>